<protein>
    <submittedName>
        <fullName evidence="2">DNA-binding transcriptional regulator, MarR family</fullName>
    </submittedName>
</protein>
<dbReference type="PROSITE" id="PS50995">
    <property type="entry name" value="HTH_MARR_2"/>
    <property type="match status" value="1"/>
</dbReference>
<dbReference type="EMBL" id="FOEC01000004">
    <property type="protein sequence ID" value="SEO70564.1"/>
    <property type="molecule type" value="Genomic_DNA"/>
</dbReference>
<feature type="domain" description="HTH marR-type" evidence="1">
    <location>
        <begin position="1"/>
        <end position="150"/>
    </location>
</feature>
<dbReference type="InterPro" id="IPR000835">
    <property type="entry name" value="HTH_MarR-typ"/>
</dbReference>
<dbReference type="PANTHER" id="PTHR33164">
    <property type="entry name" value="TRANSCRIPTIONAL REGULATOR, MARR FAMILY"/>
    <property type="match status" value="1"/>
</dbReference>
<sequence length="314" mass="35125">MSLKQEKGNVPAGSSIPFSMQASTVIYEHVKRISRFLKCEYALRYNAFSLLLSMLEVGQPVSVAELVDYLMLSRNTVLPLLLDAEDRGFVSKADDETDARYMMCALTDSGEAFVREACRGVSTMLQETFLSALPASEFELFSMIDRGLVNLRGHDVPGFGMDARNGAGRNEEGEFFSSGYFVEWRVLVDQWKRILRDGCGLSFDEYRILDVLSGRGSMMLSDVAAYLCLQKSGLSLYKDNLIRLGLVMQRVDPFDARRMVLRCTPKGVRVASSARDELDAVTQKAHCGLSESGEVVLAAWYTRMHSNLRLSSRK</sequence>
<evidence type="ECO:0000259" key="1">
    <source>
        <dbReference type="PROSITE" id="PS50995"/>
    </source>
</evidence>
<dbReference type="PANTHER" id="PTHR33164:SF43">
    <property type="entry name" value="HTH-TYPE TRANSCRIPTIONAL REPRESSOR YETL"/>
    <property type="match status" value="1"/>
</dbReference>
<dbReference type="STRING" id="79604.AAY81_06860"/>
<dbReference type="SUPFAM" id="SSF46785">
    <property type="entry name" value="Winged helix' DNA-binding domain"/>
    <property type="match status" value="2"/>
</dbReference>
<evidence type="ECO:0000313" key="3">
    <source>
        <dbReference type="Proteomes" id="UP000182975"/>
    </source>
</evidence>
<dbReference type="InterPro" id="IPR036390">
    <property type="entry name" value="WH_DNA-bd_sf"/>
</dbReference>
<dbReference type="AlphaFoldDB" id="A0A172RYS7"/>
<dbReference type="PATRIC" id="fig|79604.3.peg.1388"/>
<dbReference type="SMART" id="SM00347">
    <property type="entry name" value="HTH_MARR"/>
    <property type="match status" value="2"/>
</dbReference>
<evidence type="ECO:0000313" key="2">
    <source>
        <dbReference type="EMBL" id="SEO70564.1"/>
    </source>
</evidence>
<dbReference type="InterPro" id="IPR036388">
    <property type="entry name" value="WH-like_DNA-bd_sf"/>
</dbReference>
<keyword evidence="3" id="KW-1185">Reference proteome</keyword>
<gene>
    <name evidence="2" type="ORF">SAMN02910314_00937</name>
</gene>
<organism evidence="2 3">
    <name type="scientific">Denitrobacterium detoxificans</name>
    <dbReference type="NCBI Taxonomy" id="79604"/>
    <lineage>
        <taxon>Bacteria</taxon>
        <taxon>Bacillati</taxon>
        <taxon>Actinomycetota</taxon>
        <taxon>Coriobacteriia</taxon>
        <taxon>Eggerthellales</taxon>
        <taxon>Eggerthellaceae</taxon>
        <taxon>Denitrobacterium</taxon>
    </lineage>
</organism>
<proteinExistence type="predicted"/>
<dbReference type="GO" id="GO:0006950">
    <property type="term" value="P:response to stress"/>
    <property type="evidence" value="ECO:0007669"/>
    <property type="project" value="TreeGrafter"/>
</dbReference>
<dbReference type="OrthoDB" id="3178168at2"/>
<dbReference type="GO" id="GO:0003700">
    <property type="term" value="F:DNA-binding transcription factor activity"/>
    <property type="evidence" value="ECO:0007669"/>
    <property type="project" value="InterPro"/>
</dbReference>
<reference evidence="3" key="1">
    <citation type="submission" date="2016-10" db="EMBL/GenBank/DDBJ databases">
        <authorList>
            <person name="Varghese N."/>
        </authorList>
    </citation>
    <scope>NUCLEOTIDE SEQUENCE [LARGE SCALE GENOMIC DNA]</scope>
    <source>
        <strain evidence="3">DSM 21843</strain>
    </source>
</reference>
<dbReference type="RefSeq" id="WP_066663095.1">
    <property type="nucleotide sequence ID" value="NZ_CP011402.1"/>
</dbReference>
<dbReference type="Proteomes" id="UP000182975">
    <property type="component" value="Unassembled WGS sequence"/>
</dbReference>
<dbReference type="GO" id="GO:0003677">
    <property type="term" value="F:DNA binding"/>
    <property type="evidence" value="ECO:0007669"/>
    <property type="project" value="UniProtKB-KW"/>
</dbReference>
<accession>A0A172RYS7</accession>
<keyword evidence="2" id="KW-0238">DNA-binding</keyword>
<dbReference type="Gene3D" id="1.10.10.10">
    <property type="entry name" value="Winged helix-like DNA-binding domain superfamily/Winged helix DNA-binding domain"/>
    <property type="match status" value="2"/>
</dbReference>
<dbReference type="InterPro" id="IPR039422">
    <property type="entry name" value="MarR/SlyA-like"/>
</dbReference>
<name>A0A172RYS7_9ACTN</name>
<dbReference type="KEGG" id="ddt:AAY81_06860"/>